<dbReference type="PANTHER" id="PTHR42646">
    <property type="entry name" value="FLAP ENDONUCLEASE XNI"/>
    <property type="match status" value="1"/>
</dbReference>
<dbReference type="CDD" id="cd09859">
    <property type="entry name" value="PIN_53EXO"/>
    <property type="match status" value="1"/>
</dbReference>
<dbReference type="FunFam" id="1.10.150.20:FF:000003">
    <property type="entry name" value="DNA polymerase I"/>
    <property type="match status" value="1"/>
</dbReference>
<dbReference type="Proteomes" id="UP000033918">
    <property type="component" value="Unassembled WGS sequence"/>
</dbReference>
<proteinExistence type="predicted"/>
<feature type="domain" description="5'-3' exonuclease" evidence="4">
    <location>
        <begin position="1"/>
        <end position="271"/>
    </location>
</feature>
<sequence length="294" mass="32962">MKTLLLIDANALVHRCFHALPPFTTKDGRPSGALYGLASILIRILHPDKKTGAEGINSRVPDYVTGFFDRPEPTFRKEIFKEYKIHRPKAPDELVSQIIEARKLLENFNIKTFETPGFEADDLIGAAAEKFKNLPEIKIIILTGDLDALQLVENDKVVVETIKKGVSETAIYNEEGVKERYGLAPKQIPDYKGLVGDASDNILGVPGIGPKTATPLIQKYGSLENFLEQGQKEKSYQKISELKEQALLSKHLGEIRRDAPLEINLEDLKYQGLPKEKLTAYFETLGFQSMIKRL</sequence>
<evidence type="ECO:0000256" key="3">
    <source>
        <dbReference type="ARBA" id="ARBA00023125"/>
    </source>
</evidence>
<keyword evidence="3" id="KW-0238">DNA-binding</keyword>
<dbReference type="SMART" id="SM00279">
    <property type="entry name" value="HhH2"/>
    <property type="match status" value="1"/>
</dbReference>
<dbReference type="InterPro" id="IPR008918">
    <property type="entry name" value="HhH2"/>
</dbReference>
<organism evidence="5 6">
    <name type="scientific">Candidatus Wolfebacteria bacterium GW2011_GWB1_41_12</name>
    <dbReference type="NCBI Taxonomy" id="1619006"/>
    <lineage>
        <taxon>Bacteria</taxon>
        <taxon>Candidatus Wolfeibacteriota</taxon>
    </lineage>
</organism>
<accession>A0A0G0UKF7</accession>
<evidence type="ECO:0000313" key="6">
    <source>
        <dbReference type="Proteomes" id="UP000033918"/>
    </source>
</evidence>
<dbReference type="GO" id="GO:0017108">
    <property type="term" value="F:5'-flap endonuclease activity"/>
    <property type="evidence" value="ECO:0007669"/>
    <property type="project" value="InterPro"/>
</dbReference>
<dbReference type="SUPFAM" id="SSF47807">
    <property type="entry name" value="5' to 3' exonuclease, C-terminal subdomain"/>
    <property type="match status" value="1"/>
</dbReference>
<dbReference type="SMART" id="SM00475">
    <property type="entry name" value="53EXOc"/>
    <property type="match status" value="1"/>
</dbReference>
<evidence type="ECO:0000313" key="5">
    <source>
        <dbReference type="EMBL" id="KKR89239.1"/>
    </source>
</evidence>
<dbReference type="InterPro" id="IPR020046">
    <property type="entry name" value="5-3_exonucl_a-hlix_arch_N"/>
</dbReference>
<keyword evidence="2" id="KW-0378">Hydrolase</keyword>
<dbReference type="AlphaFoldDB" id="A0A0G0UKF7"/>
<dbReference type="GO" id="GO:0008409">
    <property type="term" value="F:5'-3' exonuclease activity"/>
    <property type="evidence" value="ECO:0007669"/>
    <property type="project" value="InterPro"/>
</dbReference>
<dbReference type="PANTHER" id="PTHR42646:SF2">
    <property type="entry name" value="5'-3' EXONUCLEASE FAMILY PROTEIN"/>
    <property type="match status" value="1"/>
</dbReference>
<dbReference type="CDD" id="cd09898">
    <property type="entry name" value="H3TH_53EXO"/>
    <property type="match status" value="1"/>
</dbReference>
<protein>
    <submittedName>
        <fullName evidence="5">Polymerase protein</fullName>
    </submittedName>
</protein>
<dbReference type="InterPro" id="IPR002421">
    <property type="entry name" value="5-3_exonuclease"/>
</dbReference>
<name>A0A0G0UKF7_9BACT</name>
<dbReference type="EMBL" id="LCAK01000001">
    <property type="protein sequence ID" value="KKR89239.1"/>
    <property type="molecule type" value="Genomic_DNA"/>
</dbReference>
<dbReference type="SUPFAM" id="SSF88723">
    <property type="entry name" value="PIN domain-like"/>
    <property type="match status" value="1"/>
</dbReference>
<comment type="caution">
    <text evidence="5">The sequence shown here is derived from an EMBL/GenBank/DDBJ whole genome shotgun (WGS) entry which is preliminary data.</text>
</comment>
<dbReference type="Gene3D" id="3.40.50.1010">
    <property type="entry name" value="5'-nuclease"/>
    <property type="match status" value="1"/>
</dbReference>
<dbReference type="InterPro" id="IPR020045">
    <property type="entry name" value="DNA_polI_H3TH"/>
</dbReference>
<dbReference type="InterPro" id="IPR038969">
    <property type="entry name" value="FEN"/>
</dbReference>
<keyword evidence="1" id="KW-0540">Nuclease</keyword>
<dbReference type="InterPro" id="IPR036279">
    <property type="entry name" value="5-3_exonuclease_C_sf"/>
</dbReference>
<dbReference type="Pfam" id="PF02739">
    <property type="entry name" value="5_3_exonuc_N"/>
    <property type="match status" value="1"/>
</dbReference>
<dbReference type="Gene3D" id="1.10.150.20">
    <property type="entry name" value="5' to 3' exonuclease, C-terminal subdomain"/>
    <property type="match status" value="1"/>
</dbReference>
<reference evidence="5 6" key="1">
    <citation type="journal article" date="2015" name="Nature">
        <title>rRNA introns, odd ribosomes, and small enigmatic genomes across a large radiation of phyla.</title>
        <authorList>
            <person name="Brown C.T."/>
            <person name="Hug L.A."/>
            <person name="Thomas B.C."/>
            <person name="Sharon I."/>
            <person name="Castelle C.J."/>
            <person name="Singh A."/>
            <person name="Wilkins M.J."/>
            <person name="Williams K.H."/>
            <person name="Banfield J.F."/>
        </authorList>
    </citation>
    <scope>NUCLEOTIDE SEQUENCE [LARGE SCALE GENOMIC DNA]</scope>
</reference>
<dbReference type="Pfam" id="PF01367">
    <property type="entry name" value="5_3_exonuc"/>
    <property type="match status" value="1"/>
</dbReference>
<evidence type="ECO:0000259" key="4">
    <source>
        <dbReference type="SMART" id="SM00475"/>
    </source>
</evidence>
<dbReference type="GO" id="GO:0003677">
    <property type="term" value="F:DNA binding"/>
    <property type="evidence" value="ECO:0007669"/>
    <property type="project" value="UniProtKB-KW"/>
</dbReference>
<evidence type="ECO:0000256" key="1">
    <source>
        <dbReference type="ARBA" id="ARBA00022722"/>
    </source>
</evidence>
<dbReference type="GO" id="GO:0033567">
    <property type="term" value="P:DNA replication, Okazaki fragment processing"/>
    <property type="evidence" value="ECO:0007669"/>
    <property type="project" value="InterPro"/>
</dbReference>
<dbReference type="InterPro" id="IPR029060">
    <property type="entry name" value="PIN-like_dom_sf"/>
</dbReference>
<dbReference type="PATRIC" id="fig|1619006.3.peg.147"/>
<gene>
    <name evidence="5" type="ORF">UU38_C0001G0141</name>
</gene>
<evidence type="ECO:0000256" key="2">
    <source>
        <dbReference type="ARBA" id="ARBA00022801"/>
    </source>
</evidence>